<accession>A0A5K3EZK5</accession>
<comment type="catalytic activity">
    <reaction evidence="4">
        <text>uridine(38/39/40) in tRNA = pseudouridine(38/39/40) in tRNA</text>
        <dbReference type="Rhea" id="RHEA:22376"/>
        <dbReference type="Rhea" id="RHEA-COMP:10085"/>
        <dbReference type="Rhea" id="RHEA-COMP:10087"/>
        <dbReference type="ChEBI" id="CHEBI:65314"/>
        <dbReference type="ChEBI" id="CHEBI:65315"/>
        <dbReference type="EC" id="5.4.99.12"/>
    </reaction>
</comment>
<evidence type="ECO:0000313" key="6">
    <source>
        <dbReference type="WBParaSite" id="MCU_004394-RB"/>
    </source>
</evidence>
<dbReference type="EC" id="5.4.99.12" evidence="4"/>
<dbReference type="GO" id="GO:0005737">
    <property type="term" value="C:cytoplasm"/>
    <property type="evidence" value="ECO:0007669"/>
    <property type="project" value="TreeGrafter"/>
</dbReference>
<dbReference type="HAMAP" id="MF_00171">
    <property type="entry name" value="TruA"/>
    <property type="match status" value="1"/>
</dbReference>
<dbReference type="AlphaFoldDB" id="A0A5K3EZK5"/>
<sequence length="435" mass="49609">MRLTACALRFARMSSVELRNLTYDELIERALRLEGQVLELRGQISNLQGVKPTKKINPPDFSKFAKRRIALKILYMGWDYSGLARQEVNKSTIAEKLLDAFTRCRMLENSSTAGFAVCGRTDKGVSGLSQVVTLTLRSNVHSGIGVICPENTDDLYPEKPEYDYVFIGNRNLPPEIRILAWCPVPLEFSPRHDCTSRSYKYFFPAADLNIDIMRKAAAKLEGQHDFRNFCTSQVANGVVNHERVIYSVTISDKDEDKTDPRRFCCLDIRGSSFLYHQIRCIVSLLVTIGRGLEPSELIDCLLDVQQTPAKPQYQMAEPEPLLFFEPEFQNLEWQTSPAAQEDILRTLQTLWTKLSVRAKVAETMLKTVEQLFLECSPNNYTWAITHEAPSIVREKRKPILKRSTEETLEERVKKLEAKRANMQCQEVADTGEDGD</sequence>
<keyword evidence="2 4" id="KW-0819">tRNA processing</keyword>
<comment type="similarity">
    <text evidence="1 4">Belongs to the tRNA pseudouridine synthase TruA family.</text>
</comment>
<reference evidence="6" key="1">
    <citation type="submission" date="2019-11" db="UniProtKB">
        <authorList>
            <consortium name="WormBaseParasite"/>
        </authorList>
    </citation>
    <scope>IDENTIFICATION</scope>
</reference>
<dbReference type="GO" id="GO:1990481">
    <property type="term" value="P:mRNA pseudouridine synthesis"/>
    <property type="evidence" value="ECO:0007669"/>
    <property type="project" value="TreeGrafter"/>
</dbReference>
<dbReference type="InterPro" id="IPR020097">
    <property type="entry name" value="PsdUridine_synth_TruA_a/b_dom"/>
</dbReference>
<dbReference type="SUPFAM" id="SSF55120">
    <property type="entry name" value="Pseudouridine synthase"/>
    <property type="match status" value="1"/>
</dbReference>
<evidence type="ECO:0000256" key="3">
    <source>
        <dbReference type="ARBA" id="ARBA00023235"/>
    </source>
</evidence>
<dbReference type="PANTHER" id="PTHR11142">
    <property type="entry name" value="PSEUDOURIDYLATE SYNTHASE"/>
    <property type="match status" value="1"/>
</dbReference>
<evidence type="ECO:0000256" key="2">
    <source>
        <dbReference type="ARBA" id="ARBA00022694"/>
    </source>
</evidence>
<dbReference type="PANTHER" id="PTHR11142:SF5">
    <property type="entry name" value="TRNA PSEUDOURIDINE(38_39) SYNTHASE"/>
    <property type="match status" value="1"/>
</dbReference>
<keyword evidence="3 4" id="KW-0413">Isomerase</keyword>
<name>A0A5K3EZK5_MESCO</name>
<dbReference type="InterPro" id="IPR020103">
    <property type="entry name" value="PsdUridine_synth_cat_dom_sf"/>
</dbReference>
<dbReference type="NCBIfam" id="TIGR00071">
    <property type="entry name" value="hisT_truA"/>
    <property type="match status" value="1"/>
</dbReference>
<dbReference type="InterPro" id="IPR001406">
    <property type="entry name" value="PsdUridine_synth_TruA"/>
</dbReference>
<dbReference type="GO" id="GO:0160147">
    <property type="term" value="F:tRNA pseudouridine(38-40) synthase activity"/>
    <property type="evidence" value="ECO:0007669"/>
    <property type="project" value="UniProtKB-EC"/>
</dbReference>
<organism evidence="6">
    <name type="scientific">Mesocestoides corti</name>
    <name type="common">Flatworm</name>
    <dbReference type="NCBI Taxonomy" id="53468"/>
    <lineage>
        <taxon>Eukaryota</taxon>
        <taxon>Metazoa</taxon>
        <taxon>Spiralia</taxon>
        <taxon>Lophotrochozoa</taxon>
        <taxon>Platyhelminthes</taxon>
        <taxon>Cestoda</taxon>
        <taxon>Eucestoda</taxon>
        <taxon>Cyclophyllidea</taxon>
        <taxon>Mesocestoididae</taxon>
        <taxon>Mesocestoides</taxon>
    </lineage>
</organism>
<dbReference type="GO" id="GO:0031119">
    <property type="term" value="P:tRNA pseudouridine synthesis"/>
    <property type="evidence" value="ECO:0007669"/>
    <property type="project" value="TreeGrafter"/>
</dbReference>
<dbReference type="WBParaSite" id="MCU_004394-RB">
    <property type="protein sequence ID" value="MCU_004394-RB"/>
    <property type="gene ID" value="MCU_004394"/>
</dbReference>
<dbReference type="GO" id="GO:0005634">
    <property type="term" value="C:nucleus"/>
    <property type="evidence" value="ECO:0007669"/>
    <property type="project" value="TreeGrafter"/>
</dbReference>
<proteinExistence type="inferred from homology"/>
<dbReference type="GO" id="GO:0003723">
    <property type="term" value="F:RNA binding"/>
    <property type="evidence" value="ECO:0007669"/>
    <property type="project" value="InterPro"/>
</dbReference>
<dbReference type="Gene3D" id="3.30.70.580">
    <property type="entry name" value="Pseudouridine synthase I, catalytic domain, N-terminal subdomain"/>
    <property type="match status" value="1"/>
</dbReference>
<evidence type="ECO:0000256" key="1">
    <source>
        <dbReference type="ARBA" id="ARBA00009375"/>
    </source>
</evidence>
<feature type="domain" description="Pseudouridine synthase I TruA alpha/beta" evidence="5">
    <location>
        <begin position="216"/>
        <end position="328"/>
    </location>
</feature>
<dbReference type="Pfam" id="PF01416">
    <property type="entry name" value="PseudoU_synth_1"/>
    <property type="match status" value="1"/>
</dbReference>
<protein>
    <recommendedName>
        <fullName evidence="4">tRNA pseudouridine synthase</fullName>
        <ecNumber evidence="4">5.4.99.12</ecNumber>
    </recommendedName>
</protein>
<dbReference type="InterPro" id="IPR020095">
    <property type="entry name" value="PsdUridine_synth_TruA_C"/>
</dbReference>
<dbReference type="Gene3D" id="3.30.70.660">
    <property type="entry name" value="Pseudouridine synthase I, catalytic domain, C-terminal subdomain"/>
    <property type="match status" value="1"/>
</dbReference>
<evidence type="ECO:0000259" key="5">
    <source>
        <dbReference type="Pfam" id="PF01416"/>
    </source>
</evidence>
<dbReference type="InterPro" id="IPR020094">
    <property type="entry name" value="TruA/RsuA/RluB/E/F_N"/>
</dbReference>
<evidence type="ECO:0000256" key="4">
    <source>
        <dbReference type="RuleBase" id="RU003792"/>
    </source>
</evidence>